<name>A0ABQ2N3D4_9MICO</name>
<comment type="caution">
    <text evidence="1">The sequence shown here is derived from an EMBL/GenBank/DDBJ whole genome shotgun (WGS) entry which is preliminary data.</text>
</comment>
<evidence type="ECO:0000313" key="2">
    <source>
        <dbReference type="Proteomes" id="UP000638043"/>
    </source>
</evidence>
<reference evidence="2" key="1">
    <citation type="journal article" date="2019" name="Int. J. Syst. Evol. Microbiol.">
        <title>The Global Catalogue of Microorganisms (GCM) 10K type strain sequencing project: providing services to taxonomists for standard genome sequencing and annotation.</title>
        <authorList>
            <consortium name="The Broad Institute Genomics Platform"/>
            <consortium name="The Broad Institute Genome Sequencing Center for Infectious Disease"/>
            <person name="Wu L."/>
            <person name="Ma J."/>
        </authorList>
    </citation>
    <scope>NUCLEOTIDE SEQUENCE [LARGE SCALE GENOMIC DNA]</scope>
    <source>
        <strain evidence="2">CGMCC 4.7181</strain>
    </source>
</reference>
<proteinExistence type="predicted"/>
<organism evidence="1 2">
    <name type="scientific">Microbacterium nanhaiense</name>
    <dbReference type="NCBI Taxonomy" id="1301026"/>
    <lineage>
        <taxon>Bacteria</taxon>
        <taxon>Bacillati</taxon>
        <taxon>Actinomycetota</taxon>
        <taxon>Actinomycetes</taxon>
        <taxon>Micrococcales</taxon>
        <taxon>Microbacteriaceae</taxon>
        <taxon>Microbacterium</taxon>
    </lineage>
</organism>
<protein>
    <submittedName>
        <fullName evidence="1">Uncharacterized protein</fullName>
    </submittedName>
</protein>
<accession>A0ABQ2N3D4</accession>
<dbReference type="Proteomes" id="UP000638043">
    <property type="component" value="Unassembled WGS sequence"/>
</dbReference>
<keyword evidence="2" id="KW-1185">Reference proteome</keyword>
<gene>
    <name evidence="1" type="ORF">GCM10010910_22620</name>
</gene>
<sequence length="88" mass="10288">MSHLWSLWRRYSRVKWDTGRGVSQLWLLWRCYSRVKWDTGRGVSQLWLLWRCYSLTKWDTGGGCVPLRAGMVGANPYAQGAPDPRMLV</sequence>
<evidence type="ECO:0000313" key="1">
    <source>
        <dbReference type="EMBL" id="GGO65446.1"/>
    </source>
</evidence>
<dbReference type="EMBL" id="BMMQ01000007">
    <property type="protein sequence ID" value="GGO65446.1"/>
    <property type="molecule type" value="Genomic_DNA"/>
</dbReference>